<dbReference type="EMBL" id="MRCA01000005">
    <property type="protein sequence ID" value="OKH14061.1"/>
    <property type="molecule type" value="Genomic_DNA"/>
</dbReference>
<organism evidence="1 2">
    <name type="scientific">Fischerella major NIES-592</name>
    <dbReference type="NCBI Taxonomy" id="210994"/>
    <lineage>
        <taxon>Bacteria</taxon>
        <taxon>Bacillati</taxon>
        <taxon>Cyanobacteriota</taxon>
        <taxon>Cyanophyceae</taxon>
        <taxon>Nostocales</taxon>
        <taxon>Hapalosiphonaceae</taxon>
        <taxon>Fischerella</taxon>
    </lineage>
</organism>
<gene>
    <name evidence="1" type="ORF">NIES592_12165</name>
</gene>
<protein>
    <submittedName>
        <fullName evidence="1">Uncharacterized protein</fullName>
    </submittedName>
</protein>
<dbReference type="AlphaFoldDB" id="A0A1U7GZS2"/>
<evidence type="ECO:0000313" key="2">
    <source>
        <dbReference type="Proteomes" id="UP000186391"/>
    </source>
</evidence>
<keyword evidence="2" id="KW-1185">Reference proteome</keyword>
<evidence type="ECO:0000313" key="1">
    <source>
        <dbReference type="EMBL" id="OKH14061.1"/>
    </source>
</evidence>
<accession>A0A1U7GZS2</accession>
<sequence length="101" mass="11218">MGGYCPPYTFLDFRLAIAQSTLLTQASEKAKREATIKRITTLLYSLPTIEYQSALAETIATLGSSGGRLCIKNQPVMESFADCLQLDRQYIKVRSYGDLVC</sequence>
<name>A0A1U7GZS2_9CYAN</name>
<reference evidence="1 2" key="1">
    <citation type="submission" date="2016-11" db="EMBL/GenBank/DDBJ databases">
        <title>Draft Genome Sequences of Nine Cyanobacterial Strains from Diverse Habitats.</title>
        <authorList>
            <person name="Zhu T."/>
            <person name="Hou S."/>
            <person name="Lu X."/>
            <person name="Hess W.R."/>
        </authorList>
    </citation>
    <scope>NUCLEOTIDE SEQUENCE [LARGE SCALE GENOMIC DNA]</scope>
    <source>
        <strain evidence="1 2">NIES-592</strain>
    </source>
</reference>
<dbReference type="Proteomes" id="UP000186391">
    <property type="component" value="Unassembled WGS sequence"/>
</dbReference>
<comment type="caution">
    <text evidence="1">The sequence shown here is derived from an EMBL/GenBank/DDBJ whole genome shotgun (WGS) entry which is preliminary data.</text>
</comment>
<proteinExistence type="predicted"/>